<name>A0A239AMZ3_9BACT</name>
<dbReference type="SUPFAM" id="SSF81301">
    <property type="entry name" value="Nucleotidyltransferase"/>
    <property type="match status" value="1"/>
</dbReference>
<sequence>MQKKTALDPIKIFADYETEASLRDVFLEHLEKVLAEILTQHKIDSLSKRTKDIDSFIAKACSRGKPYKNPIQEITDITGFRIVVGYKDEANAVAETIRKRLTVDEVHSRDTSNDSAEGEFGYSSIHIIASLPQQILKQYRLEAFGTRKFEIQIRTQLEHAWAEKSRSLFYNKEVPSEHKRMMNRLAALLELTDMTFLDLKQQLQSSFTSEPEKQENCTRLSESDIREILKSGIVSGIIQDLAITGLNAYTTEREQYYPAIANILSRQNITTPEDAYREIQTFRSDIAFAAQLYMTATDMKSFSLDTLLVAALAIVDNGNVSPDDFSRGWSERWREGFLKASHEYKSRRDKG</sequence>
<reference evidence="2 3" key="1">
    <citation type="submission" date="2017-06" db="EMBL/GenBank/DDBJ databases">
        <authorList>
            <person name="Kim H.J."/>
            <person name="Triplett B.A."/>
        </authorList>
    </citation>
    <scope>NUCLEOTIDE SEQUENCE [LARGE SCALE GENOMIC DNA]</scope>
    <source>
        <strain evidence="2 3">DSM 13116</strain>
    </source>
</reference>
<dbReference type="GO" id="GO:0015969">
    <property type="term" value="P:guanosine tetraphosphate metabolic process"/>
    <property type="evidence" value="ECO:0007669"/>
    <property type="project" value="InterPro"/>
</dbReference>
<keyword evidence="3" id="KW-1185">Reference proteome</keyword>
<evidence type="ECO:0000313" key="3">
    <source>
        <dbReference type="Proteomes" id="UP000198324"/>
    </source>
</evidence>
<dbReference type="SMART" id="SM00954">
    <property type="entry name" value="RelA_SpoT"/>
    <property type="match status" value="1"/>
</dbReference>
<dbReference type="PANTHER" id="PTHR41773">
    <property type="entry name" value="GTP PYROPHOSPHATASE-RELATED"/>
    <property type="match status" value="1"/>
</dbReference>
<dbReference type="PANTHER" id="PTHR41773:SF1">
    <property type="entry name" value="RELA_SPOT DOMAIN-CONTAINING PROTEIN"/>
    <property type="match status" value="1"/>
</dbReference>
<dbReference type="InterPro" id="IPR043519">
    <property type="entry name" value="NT_sf"/>
</dbReference>
<proteinExistence type="predicted"/>
<feature type="domain" description="RelA/SpoT" evidence="1">
    <location>
        <begin position="48"/>
        <end position="176"/>
    </location>
</feature>
<accession>A0A239AMZ3</accession>
<evidence type="ECO:0000259" key="1">
    <source>
        <dbReference type="SMART" id="SM00954"/>
    </source>
</evidence>
<dbReference type="Gene3D" id="3.30.460.10">
    <property type="entry name" value="Beta Polymerase, domain 2"/>
    <property type="match status" value="1"/>
</dbReference>
<dbReference type="CDD" id="cd05399">
    <property type="entry name" value="NT_Rel-Spo_like"/>
    <property type="match status" value="1"/>
</dbReference>
<dbReference type="RefSeq" id="WP_089274334.1">
    <property type="nucleotide sequence ID" value="NZ_FZOC01000004.1"/>
</dbReference>
<dbReference type="InterPro" id="IPR007685">
    <property type="entry name" value="RelA_SpoT"/>
</dbReference>
<evidence type="ECO:0000313" key="2">
    <source>
        <dbReference type="EMBL" id="SNR97027.1"/>
    </source>
</evidence>
<dbReference type="Pfam" id="PF04607">
    <property type="entry name" value="RelA_SpoT"/>
    <property type="match status" value="1"/>
</dbReference>
<dbReference type="EMBL" id="FZOC01000004">
    <property type="protein sequence ID" value="SNR97027.1"/>
    <property type="molecule type" value="Genomic_DNA"/>
</dbReference>
<gene>
    <name evidence="2" type="ORF">SAMN04488503_2108</name>
</gene>
<protein>
    <submittedName>
        <fullName evidence="2">PpGpp synthetase catalytic domain-containing protein (RelA/SpoT-type nucleotidyltranferase)</fullName>
    </submittedName>
</protein>
<organism evidence="2 3">
    <name type="scientific">Humidesulfovibrio mexicanus</name>
    <dbReference type="NCBI Taxonomy" id="147047"/>
    <lineage>
        <taxon>Bacteria</taxon>
        <taxon>Pseudomonadati</taxon>
        <taxon>Thermodesulfobacteriota</taxon>
        <taxon>Desulfovibrionia</taxon>
        <taxon>Desulfovibrionales</taxon>
        <taxon>Desulfovibrionaceae</taxon>
        <taxon>Humidesulfovibrio</taxon>
    </lineage>
</organism>
<dbReference type="AlphaFoldDB" id="A0A239AMZ3"/>
<dbReference type="Proteomes" id="UP000198324">
    <property type="component" value="Unassembled WGS sequence"/>
</dbReference>
<dbReference type="OrthoDB" id="9789634at2"/>